<evidence type="ECO:0000256" key="1">
    <source>
        <dbReference type="ARBA" id="ARBA00004945"/>
    </source>
</evidence>
<dbReference type="InterPro" id="IPR000845">
    <property type="entry name" value="Nucleoside_phosphorylase_d"/>
</dbReference>
<reference evidence="7" key="2">
    <citation type="submission" date="2020-09" db="EMBL/GenBank/DDBJ databases">
        <authorList>
            <person name="Sun Q."/>
            <person name="Zhou Y."/>
        </authorList>
    </citation>
    <scope>NUCLEOTIDE SEQUENCE</scope>
    <source>
        <strain evidence="7">CGMCC 1.15758</strain>
    </source>
</reference>
<dbReference type="UniPathway" id="UPA00904">
    <property type="reaction ID" value="UER00871"/>
</dbReference>
<evidence type="ECO:0000259" key="6">
    <source>
        <dbReference type="Pfam" id="PF01048"/>
    </source>
</evidence>
<protein>
    <recommendedName>
        <fullName evidence="2">adenosylhomocysteine nucleosidase</fullName>
        <ecNumber evidence="2">3.2.2.9</ecNumber>
    </recommendedName>
</protein>
<evidence type="ECO:0000313" key="8">
    <source>
        <dbReference type="Proteomes" id="UP000636949"/>
    </source>
</evidence>
<evidence type="ECO:0000256" key="4">
    <source>
        <dbReference type="ARBA" id="ARBA00022801"/>
    </source>
</evidence>
<dbReference type="SUPFAM" id="SSF53167">
    <property type="entry name" value="Purine and uridine phosphorylases"/>
    <property type="match status" value="1"/>
</dbReference>
<dbReference type="NCBIfam" id="NF004079">
    <property type="entry name" value="PRK05584.1"/>
    <property type="match status" value="1"/>
</dbReference>
<dbReference type="GO" id="GO:0008930">
    <property type="term" value="F:methylthioadenosine nucleosidase activity"/>
    <property type="evidence" value="ECO:0007669"/>
    <property type="project" value="InterPro"/>
</dbReference>
<dbReference type="NCBIfam" id="TIGR01704">
    <property type="entry name" value="MTA_SAH-Nsdase"/>
    <property type="match status" value="1"/>
</dbReference>
<dbReference type="GO" id="GO:0019509">
    <property type="term" value="P:L-methionine salvage from methylthioadenosine"/>
    <property type="evidence" value="ECO:0007669"/>
    <property type="project" value="UniProtKB-UniPathway"/>
</dbReference>
<dbReference type="Gene3D" id="3.40.50.1580">
    <property type="entry name" value="Nucleoside phosphorylase domain"/>
    <property type="match status" value="1"/>
</dbReference>
<dbReference type="CDD" id="cd09008">
    <property type="entry name" value="MTAN"/>
    <property type="match status" value="1"/>
</dbReference>
<name>A0A8J2Z666_9GAMM</name>
<keyword evidence="5" id="KW-0486">Methionine biosynthesis</keyword>
<dbReference type="InterPro" id="IPR035994">
    <property type="entry name" value="Nucleoside_phosphorylase_sf"/>
</dbReference>
<sequence length="220" mass="23872">MPEEITPILAELDTYDTKEYANNTYYLGHYHGHELVIAYSKIGKVFSTLTATVMIEHFGAEVLLFSGVAGGGSADVQVGDIVVATQTVQHDIDITAFGRQKGEIPGSKVFIETCQRLTSKLKEAANTHGIALKEGVIATGDQFIHSKEVKEMIVKHFNAQAIEMEGASVNLVCHELNIPCVILRAISDTADGQAVDDFPQFVEKAAKQSATLILSLVRLL</sequence>
<organism evidence="7 8">
    <name type="scientific">Cysteiniphilum litorale</name>
    <dbReference type="NCBI Taxonomy" id="2056700"/>
    <lineage>
        <taxon>Bacteria</taxon>
        <taxon>Pseudomonadati</taxon>
        <taxon>Pseudomonadota</taxon>
        <taxon>Gammaproteobacteria</taxon>
        <taxon>Thiotrichales</taxon>
        <taxon>Fastidiosibacteraceae</taxon>
        <taxon>Cysteiniphilum</taxon>
    </lineage>
</organism>
<dbReference type="EC" id="3.2.2.9" evidence="2"/>
<evidence type="ECO:0000256" key="5">
    <source>
        <dbReference type="ARBA" id="ARBA00023167"/>
    </source>
</evidence>
<accession>A0A8J2Z666</accession>
<evidence type="ECO:0000256" key="3">
    <source>
        <dbReference type="ARBA" id="ARBA00022605"/>
    </source>
</evidence>
<proteinExistence type="predicted"/>
<dbReference type="GO" id="GO:0019284">
    <property type="term" value="P:L-methionine salvage from S-adenosylmethionine"/>
    <property type="evidence" value="ECO:0007669"/>
    <property type="project" value="TreeGrafter"/>
</dbReference>
<dbReference type="GO" id="GO:0005829">
    <property type="term" value="C:cytosol"/>
    <property type="evidence" value="ECO:0007669"/>
    <property type="project" value="TreeGrafter"/>
</dbReference>
<keyword evidence="3" id="KW-0028">Amino-acid biosynthesis</keyword>
<feature type="domain" description="Nucleoside phosphorylase" evidence="6">
    <location>
        <begin position="1"/>
        <end position="218"/>
    </location>
</feature>
<dbReference type="InterPro" id="IPR010049">
    <property type="entry name" value="MTA_SAH_Nsdase"/>
</dbReference>
<dbReference type="PANTHER" id="PTHR46832">
    <property type="entry name" value="5'-METHYLTHIOADENOSINE/S-ADENOSYLHOMOCYSTEINE NUCLEOSIDASE"/>
    <property type="match status" value="1"/>
</dbReference>
<keyword evidence="4" id="KW-0378">Hydrolase</keyword>
<dbReference type="GO" id="GO:0008782">
    <property type="term" value="F:adenosylhomocysteine nucleosidase activity"/>
    <property type="evidence" value="ECO:0007669"/>
    <property type="project" value="UniProtKB-EC"/>
</dbReference>
<dbReference type="Pfam" id="PF01048">
    <property type="entry name" value="PNP_UDP_1"/>
    <property type="match status" value="1"/>
</dbReference>
<dbReference type="GO" id="GO:0009164">
    <property type="term" value="P:nucleoside catabolic process"/>
    <property type="evidence" value="ECO:0007669"/>
    <property type="project" value="InterPro"/>
</dbReference>
<comment type="pathway">
    <text evidence="1">Amino-acid biosynthesis; L-methionine biosynthesis via salvage pathway; S-methyl-5-thio-alpha-D-ribose 1-phosphate from S-methyl-5'-thioadenosine (hydrolase route): step 1/2.</text>
</comment>
<dbReference type="Proteomes" id="UP000636949">
    <property type="component" value="Unassembled WGS sequence"/>
</dbReference>
<evidence type="ECO:0000256" key="2">
    <source>
        <dbReference type="ARBA" id="ARBA00011974"/>
    </source>
</evidence>
<evidence type="ECO:0000313" key="7">
    <source>
        <dbReference type="EMBL" id="GGG04392.1"/>
    </source>
</evidence>
<dbReference type="PANTHER" id="PTHR46832:SF1">
    <property type="entry name" value="5'-METHYLTHIOADENOSINE_S-ADENOSYLHOMOCYSTEINE NUCLEOSIDASE"/>
    <property type="match status" value="1"/>
</dbReference>
<comment type="caution">
    <text evidence="7">The sequence shown here is derived from an EMBL/GenBank/DDBJ whole genome shotgun (WGS) entry which is preliminary data.</text>
</comment>
<dbReference type="AlphaFoldDB" id="A0A8J2Z666"/>
<keyword evidence="8" id="KW-1185">Reference proteome</keyword>
<reference evidence="7" key="1">
    <citation type="journal article" date="2014" name="Int. J. Syst. Evol. Microbiol.">
        <title>Complete genome sequence of Corynebacterium casei LMG S-19264T (=DSM 44701T), isolated from a smear-ripened cheese.</title>
        <authorList>
            <consortium name="US DOE Joint Genome Institute (JGI-PGF)"/>
            <person name="Walter F."/>
            <person name="Albersmeier A."/>
            <person name="Kalinowski J."/>
            <person name="Ruckert C."/>
        </authorList>
    </citation>
    <scope>NUCLEOTIDE SEQUENCE</scope>
    <source>
        <strain evidence="7">CGMCC 1.15758</strain>
    </source>
</reference>
<dbReference type="EMBL" id="BMJS01000031">
    <property type="protein sequence ID" value="GGG04392.1"/>
    <property type="molecule type" value="Genomic_DNA"/>
</dbReference>
<gene>
    <name evidence="7" type="primary">mtn</name>
    <name evidence="7" type="ORF">GCM10010995_22360</name>
</gene>